<comment type="caution">
    <text evidence="1">The sequence shown here is derived from an EMBL/GenBank/DDBJ whole genome shotgun (WGS) entry which is preliminary data.</text>
</comment>
<evidence type="ECO:0000313" key="1">
    <source>
        <dbReference type="EMBL" id="KAB8162028.1"/>
    </source>
</evidence>
<dbReference type="AlphaFoldDB" id="A0A5N6A3R5"/>
<dbReference type="Proteomes" id="UP000314251">
    <property type="component" value="Unassembled WGS sequence"/>
</dbReference>
<name>A0A5N6A3R5_9ACTN</name>
<keyword evidence="2" id="KW-1185">Reference proteome</keyword>
<accession>A0A5N6A3R5</accession>
<reference evidence="1" key="1">
    <citation type="submission" date="2019-10" db="EMBL/GenBank/DDBJ databases">
        <title>Nonomuraea sp. nov., isolated from Phyllanthus amarus.</title>
        <authorList>
            <person name="Klykleung N."/>
            <person name="Tanasupawat S."/>
        </authorList>
    </citation>
    <scope>NUCLEOTIDE SEQUENCE [LARGE SCALE GENOMIC DNA]</scope>
    <source>
        <strain evidence="1">3MP-10</strain>
    </source>
</reference>
<evidence type="ECO:0000313" key="2">
    <source>
        <dbReference type="Proteomes" id="UP000314251"/>
    </source>
</evidence>
<gene>
    <name evidence="1" type="ORF">FH607_023480</name>
</gene>
<proteinExistence type="predicted"/>
<organism evidence="1 2">
    <name type="scientific">Streptomyces mimosae</name>
    <dbReference type="NCBI Taxonomy" id="2586635"/>
    <lineage>
        <taxon>Bacteria</taxon>
        <taxon>Bacillati</taxon>
        <taxon>Actinomycetota</taxon>
        <taxon>Actinomycetes</taxon>
        <taxon>Kitasatosporales</taxon>
        <taxon>Streptomycetaceae</taxon>
        <taxon>Streptomyces</taxon>
    </lineage>
</organism>
<dbReference type="RefSeq" id="WP_139672110.1">
    <property type="nucleotide sequence ID" value="NZ_VDLY02000016.1"/>
</dbReference>
<sequence length="67" mass="7697">MAEAYEVYRDFHGPFITFITAQMLPDLYRDAEAGHRIVFLGRDGHSFAAAARALNPEFFRNHCHEVV</sequence>
<dbReference type="EMBL" id="VDLY02000016">
    <property type="protein sequence ID" value="KAB8162028.1"/>
    <property type="molecule type" value="Genomic_DNA"/>
</dbReference>
<protein>
    <submittedName>
        <fullName evidence="1">Uncharacterized protein</fullName>
    </submittedName>
</protein>
<dbReference type="OrthoDB" id="4548733at2"/>